<sequence>MFLKVVPYRQARDHTYYCYLLESYRQEGKVKHRILKNFGLVSERQVAYLKAVYRSRPLPKEDI</sequence>
<gene>
    <name evidence="1" type="ORF">IAD15_07910</name>
</gene>
<accession>A0A9D1L1I1</accession>
<reference evidence="1" key="2">
    <citation type="journal article" date="2021" name="PeerJ">
        <title>Extensive microbial diversity within the chicken gut microbiome revealed by metagenomics and culture.</title>
        <authorList>
            <person name="Gilroy R."/>
            <person name="Ravi A."/>
            <person name="Getino M."/>
            <person name="Pursley I."/>
            <person name="Horton D.L."/>
            <person name="Alikhan N.F."/>
            <person name="Baker D."/>
            <person name="Gharbi K."/>
            <person name="Hall N."/>
            <person name="Watson M."/>
            <person name="Adriaenssens E.M."/>
            <person name="Foster-Nyarko E."/>
            <person name="Jarju S."/>
            <person name="Secka A."/>
            <person name="Antonio M."/>
            <person name="Oren A."/>
            <person name="Chaudhuri R.R."/>
            <person name="La Ragione R."/>
            <person name="Hildebrand F."/>
            <person name="Pallen M.J."/>
        </authorList>
    </citation>
    <scope>NUCLEOTIDE SEQUENCE</scope>
    <source>
        <strain evidence="1">CHK195-11698</strain>
    </source>
</reference>
<proteinExistence type="predicted"/>
<comment type="caution">
    <text evidence="1">The sequence shown here is derived from an EMBL/GenBank/DDBJ whole genome shotgun (WGS) entry which is preliminary data.</text>
</comment>
<name>A0A9D1L1I1_9FIRM</name>
<evidence type="ECO:0000313" key="2">
    <source>
        <dbReference type="Proteomes" id="UP000824175"/>
    </source>
</evidence>
<dbReference type="AlphaFoldDB" id="A0A9D1L1I1"/>
<protein>
    <submittedName>
        <fullName evidence="1">Uncharacterized protein</fullName>
    </submittedName>
</protein>
<organism evidence="1 2">
    <name type="scientific">Candidatus Fimiplasma intestinipullorum</name>
    <dbReference type="NCBI Taxonomy" id="2840825"/>
    <lineage>
        <taxon>Bacteria</taxon>
        <taxon>Bacillati</taxon>
        <taxon>Bacillota</taxon>
        <taxon>Clostridia</taxon>
        <taxon>Eubacteriales</taxon>
        <taxon>Candidatus Fimiplasma</taxon>
    </lineage>
</organism>
<reference evidence="1" key="1">
    <citation type="submission" date="2020-10" db="EMBL/GenBank/DDBJ databases">
        <authorList>
            <person name="Gilroy R."/>
        </authorList>
    </citation>
    <scope>NUCLEOTIDE SEQUENCE</scope>
    <source>
        <strain evidence="1">CHK195-11698</strain>
    </source>
</reference>
<dbReference type="Proteomes" id="UP000824175">
    <property type="component" value="Unassembled WGS sequence"/>
</dbReference>
<dbReference type="EMBL" id="DVMJ01000065">
    <property type="protein sequence ID" value="HIU13977.1"/>
    <property type="molecule type" value="Genomic_DNA"/>
</dbReference>
<evidence type="ECO:0000313" key="1">
    <source>
        <dbReference type="EMBL" id="HIU13977.1"/>
    </source>
</evidence>